<feature type="domain" description="Tyrosinase copper-binding" evidence="10">
    <location>
        <begin position="330"/>
        <end position="341"/>
    </location>
</feature>
<accession>A0A2P6PP83</accession>
<evidence type="ECO:0000256" key="2">
    <source>
        <dbReference type="ARBA" id="ARBA00009928"/>
    </source>
</evidence>
<proteinExistence type="inferred from homology"/>
<dbReference type="Pfam" id="PF12143">
    <property type="entry name" value="PPO1_KFDV"/>
    <property type="match status" value="1"/>
</dbReference>
<dbReference type="EMBL" id="PDCK01000044">
    <property type="protein sequence ID" value="PRQ23753.1"/>
    <property type="molecule type" value="Genomic_DNA"/>
</dbReference>
<dbReference type="GO" id="GO:0033793">
    <property type="term" value="F:aureusidin synthase activity"/>
    <property type="evidence" value="ECO:0007669"/>
    <property type="project" value="UniProtKB-EC"/>
</dbReference>
<dbReference type="STRING" id="74649.A0A2P6PP83"/>
<dbReference type="InterPro" id="IPR050316">
    <property type="entry name" value="Tyrosinase/Hemocyanin"/>
</dbReference>
<gene>
    <name evidence="11" type="ORF">RchiOBHm_Chr6g0264851</name>
</gene>
<evidence type="ECO:0000259" key="9">
    <source>
        <dbReference type="PROSITE" id="PS00497"/>
    </source>
</evidence>
<comment type="similarity">
    <text evidence="2">Belongs to the tyrosinase family.</text>
</comment>
<evidence type="ECO:0000256" key="6">
    <source>
        <dbReference type="ARBA" id="ARBA00023008"/>
    </source>
</evidence>
<sequence>MDAAKKWGFAVTLIFIMFAVLRLTLLVLRDPNESWKLMDTVLGVLGIVDSDESSGGYKIDKEDLSVSLNLTSCHSSYGRPDLLVYCCPPRSIAEEPVIDFQFPGPSTPLRIRRPAHRVGRGFIAKYKKALLIMKSLPYSDPRSFRHQADMHCIFCTGAYDQPHSHRPLDIHRKWFFFPWHRMLLHFHERIIGSLIGDDTFALPFWNWDSPDGMAMPEWYMHSPFFDNQRDVSHFPPKVSDLNYDYEKTDENMENKERMHLNMVFMYSQMVSGAKKPELFMGCPYKNSEEGVCDGPGTIESAPHNTIHTWVGSNFNVMREDMGAFYSAARDPSFYAHHSNLDRLWEVWKQIHKVDLQTFDPDWLNSSFYFHDENSQLVRIKVRDVLDTKKLRYVYEEVDLPWLNTRPKPYSIPSKIANHALKIRENRTILSAELGPGGRNLESSITVKVGRSKFNRRKQEKDEEEEILVVHGIAVRIDEYVKFDVYINVVDESKIKPGFREFAGTFVHIPHGKMDDDRRTNLKFGISEVLEDLEADRDESIWVTLLPMTKSCTNTTIDGIRIEYMR</sequence>
<keyword evidence="4" id="KW-0883">Thioether bond</keyword>
<dbReference type="SMR" id="A0A2P6PP83"/>
<evidence type="ECO:0000259" key="10">
    <source>
        <dbReference type="PROSITE" id="PS00498"/>
    </source>
</evidence>
<dbReference type="PRINTS" id="PR00092">
    <property type="entry name" value="TYROSINASE"/>
</dbReference>
<dbReference type="PROSITE" id="PS00497">
    <property type="entry name" value="TYROSINASE_1"/>
    <property type="match status" value="1"/>
</dbReference>
<dbReference type="EC" id="5.5.1.6" evidence="11"/>
<dbReference type="PROSITE" id="PS00498">
    <property type="entry name" value="TYROSINASE_2"/>
    <property type="match status" value="1"/>
</dbReference>
<keyword evidence="12" id="KW-1185">Reference proteome</keyword>
<keyword evidence="6" id="KW-0186">Copper</keyword>
<keyword evidence="8" id="KW-1133">Transmembrane helix</keyword>
<dbReference type="GO" id="GO:0004097">
    <property type="term" value="F:catechol oxidase activity"/>
    <property type="evidence" value="ECO:0007669"/>
    <property type="project" value="InterPro"/>
</dbReference>
<dbReference type="OMA" id="DRDESIW"/>
<comment type="caution">
    <text evidence="11">The sequence shown here is derived from an EMBL/GenBank/DDBJ whole genome shotgun (WGS) entry which is preliminary data.</text>
</comment>
<dbReference type="EC" id="1.21.3.6" evidence="11"/>
<dbReference type="InterPro" id="IPR002227">
    <property type="entry name" value="Tyrosinase_Cu-bd"/>
</dbReference>
<organism evidence="11 12">
    <name type="scientific">Rosa chinensis</name>
    <name type="common">China rose</name>
    <dbReference type="NCBI Taxonomy" id="74649"/>
    <lineage>
        <taxon>Eukaryota</taxon>
        <taxon>Viridiplantae</taxon>
        <taxon>Streptophyta</taxon>
        <taxon>Embryophyta</taxon>
        <taxon>Tracheophyta</taxon>
        <taxon>Spermatophyta</taxon>
        <taxon>Magnoliopsida</taxon>
        <taxon>eudicotyledons</taxon>
        <taxon>Gunneridae</taxon>
        <taxon>Pentapetalae</taxon>
        <taxon>rosids</taxon>
        <taxon>fabids</taxon>
        <taxon>Rosales</taxon>
        <taxon>Rosaceae</taxon>
        <taxon>Rosoideae</taxon>
        <taxon>Rosoideae incertae sedis</taxon>
        <taxon>Rosa</taxon>
    </lineage>
</organism>
<evidence type="ECO:0000256" key="5">
    <source>
        <dbReference type="ARBA" id="ARBA00023002"/>
    </source>
</evidence>
<keyword evidence="5 11" id="KW-0560">Oxidoreductase</keyword>
<reference evidence="11 12" key="1">
    <citation type="journal article" date="2018" name="Nat. Genet.">
        <title>The Rosa genome provides new insights in the design of modern roses.</title>
        <authorList>
            <person name="Bendahmane M."/>
        </authorList>
    </citation>
    <scope>NUCLEOTIDE SEQUENCE [LARGE SCALE GENOMIC DNA]</scope>
    <source>
        <strain evidence="12">cv. Old Blush</strain>
    </source>
</reference>
<evidence type="ECO:0000256" key="7">
    <source>
        <dbReference type="ARBA" id="ARBA00023157"/>
    </source>
</evidence>
<comment type="cofactor">
    <cofactor evidence="1">
        <name>Cu(2+)</name>
        <dbReference type="ChEBI" id="CHEBI:29036"/>
    </cofactor>
</comment>
<dbReference type="Proteomes" id="UP000238479">
    <property type="component" value="Chromosome 6"/>
</dbReference>
<dbReference type="Gramene" id="PRQ23753">
    <property type="protein sequence ID" value="PRQ23753"/>
    <property type="gene ID" value="RchiOBHm_Chr6g0264851"/>
</dbReference>
<keyword evidence="8" id="KW-0812">Transmembrane</keyword>
<dbReference type="AlphaFoldDB" id="A0A2P6PP83"/>
<evidence type="ECO:0000256" key="1">
    <source>
        <dbReference type="ARBA" id="ARBA00001973"/>
    </source>
</evidence>
<dbReference type="InterPro" id="IPR022739">
    <property type="entry name" value="Polyphenol_oxidase_cen"/>
</dbReference>
<dbReference type="GO" id="GO:0045430">
    <property type="term" value="F:chalcone isomerase activity"/>
    <property type="evidence" value="ECO:0007669"/>
    <property type="project" value="UniProtKB-EC"/>
</dbReference>
<protein>
    <submittedName>
        <fullName evidence="11">Putative aureusidin synthase, Chalcone isomerase</fullName>
        <ecNumber evidence="11">1.21.3.6</ecNumber>
        <ecNumber evidence="11">5.5.1.6</ecNumber>
    </submittedName>
</protein>
<feature type="transmembrane region" description="Helical" evidence="8">
    <location>
        <begin position="7"/>
        <end position="28"/>
    </location>
</feature>
<dbReference type="Pfam" id="PF12142">
    <property type="entry name" value="PPO1_DWL"/>
    <property type="match status" value="1"/>
</dbReference>
<dbReference type="InterPro" id="IPR008922">
    <property type="entry name" value="Di-copper_centre_dom_sf"/>
</dbReference>
<dbReference type="Pfam" id="PF00264">
    <property type="entry name" value="Tyrosinase"/>
    <property type="match status" value="1"/>
</dbReference>
<evidence type="ECO:0000256" key="4">
    <source>
        <dbReference type="ARBA" id="ARBA00022784"/>
    </source>
</evidence>
<dbReference type="InterPro" id="IPR022740">
    <property type="entry name" value="Polyphenol_oxidase_C"/>
</dbReference>
<dbReference type="SUPFAM" id="SSF48056">
    <property type="entry name" value="Di-copper centre-containing domain"/>
    <property type="match status" value="1"/>
</dbReference>
<evidence type="ECO:0000313" key="11">
    <source>
        <dbReference type="EMBL" id="PRQ23753.1"/>
    </source>
</evidence>
<keyword evidence="11" id="KW-0413">Isomerase</keyword>
<keyword evidence="7" id="KW-1015">Disulfide bond</keyword>
<evidence type="ECO:0000256" key="8">
    <source>
        <dbReference type="SAM" id="Phobius"/>
    </source>
</evidence>
<name>A0A2P6PP83_ROSCH</name>
<evidence type="ECO:0000313" key="12">
    <source>
        <dbReference type="Proteomes" id="UP000238479"/>
    </source>
</evidence>
<evidence type="ECO:0000256" key="3">
    <source>
        <dbReference type="ARBA" id="ARBA00022723"/>
    </source>
</evidence>
<dbReference type="GO" id="GO:0046872">
    <property type="term" value="F:metal ion binding"/>
    <property type="evidence" value="ECO:0007669"/>
    <property type="project" value="UniProtKB-KW"/>
</dbReference>
<keyword evidence="3" id="KW-0479">Metal-binding</keyword>
<dbReference type="Gene3D" id="1.10.1280.10">
    <property type="entry name" value="Di-copper center containing domain from catechol oxidase"/>
    <property type="match status" value="1"/>
</dbReference>
<dbReference type="PANTHER" id="PTHR11474">
    <property type="entry name" value="TYROSINASE FAMILY MEMBER"/>
    <property type="match status" value="1"/>
</dbReference>
<dbReference type="PANTHER" id="PTHR11474:SF128">
    <property type="entry name" value="AUREUSIDIN SYNTHASE-LIKE"/>
    <property type="match status" value="1"/>
</dbReference>
<keyword evidence="8" id="KW-0472">Membrane</keyword>
<dbReference type="OrthoDB" id="6132182at2759"/>
<feature type="domain" description="Tyrosinase copper-binding" evidence="9">
    <location>
        <begin position="171"/>
        <end position="188"/>
    </location>
</feature>